<dbReference type="RefSeq" id="WP_116180081.1">
    <property type="nucleotide sequence ID" value="NZ_CP144375.1"/>
</dbReference>
<sequence>MTTSIATEGVLHGWFLRSLRRDPAAVALRVAGESYTYQQIHDHALALAGELVARLGSRPRRVGLLASRSELAYAGILAAGYAGAAAVPLNPDFPAERTQGMIAAADVDAVIADDNGLPLLPVLELGGRPVITETAAPPLEHPYSAEPDDIAYIMFTSGSTGRPKGVPVRHRNVEFYLRFVHDRYGFGPDDVFSQTGELTFDLAMFDIFSAWGSGGTLVCMPPQAFAAVPQFVRKHGITVWCSSPSVISLVRRMGKLTPGCMPSMRMAVFCGEPLLREDAAQWQAATGGLVENLYGPTELTISCSVHKWDPATSPSLCVNDIVLIGTMHPGLDHVLVDSEGVVGAASGELCVTGPQMFPGYLDPRDDAGRFLEHDGRRWYRTGDLATLQPNGELAFLGRRDHQVKIHGVRVELSEVESGLRRLGSVTDAVAIALDGELYAFYLGEERAAADLMEEMGTFFPRYLIPLHYQHLAEFPLNSNRKTDRPVLTARILAARSES</sequence>
<evidence type="ECO:0000313" key="2">
    <source>
        <dbReference type="EMBL" id="REH35331.1"/>
    </source>
</evidence>
<dbReference type="InterPro" id="IPR042099">
    <property type="entry name" value="ANL_N_sf"/>
</dbReference>
<name>A0A3E0H143_9PSEU</name>
<dbReference type="PROSITE" id="PS00455">
    <property type="entry name" value="AMP_BINDING"/>
    <property type="match status" value="1"/>
</dbReference>
<feature type="domain" description="AMP-dependent synthetase/ligase" evidence="1">
    <location>
        <begin position="17"/>
        <end position="361"/>
    </location>
</feature>
<dbReference type="Proteomes" id="UP000256269">
    <property type="component" value="Unassembled WGS sequence"/>
</dbReference>
<comment type="caution">
    <text evidence="2">The sequence shown here is derived from an EMBL/GenBank/DDBJ whole genome shotgun (WGS) entry which is preliminary data.</text>
</comment>
<proteinExistence type="predicted"/>
<dbReference type="SUPFAM" id="SSF56801">
    <property type="entry name" value="Acetyl-CoA synthetase-like"/>
    <property type="match status" value="1"/>
</dbReference>
<dbReference type="InterPro" id="IPR045851">
    <property type="entry name" value="AMP-bd_C_sf"/>
</dbReference>
<dbReference type="GO" id="GO:0043041">
    <property type="term" value="P:amino acid activation for nonribosomal peptide biosynthetic process"/>
    <property type="evidence" value="ECO:0007669"/>
    <property type="project" value="TreeGrafter"/>
</dbReference>
<dbReference type="GO" id="GO:0044550">
    <property type="term" value="P:secondary metabolite biosynthetic process"/>
    <property type="evidence" value="ECO:0007669"/>
    <property type="project" value="TreeGrafter"/>
</dbReference>
<dbReference type="InterPro" id="IPR020845">
    <property type="entry name" value="AMP-binding_CS"/>
</dbReference>
<dbReference type="EMBL" id="QUNO01000018">
    <property type="protein sequence ID" value="REH35331.1"/>
    <property type="molecule type" value="Genomic_DNA"/>
</dbReference>
<dbReference type="PANTHER" id="PTHR45527:SF1">
    <property type="entry name" value="FATTY ACID SYNTHASE"/>
    <property type="match status" value="1"/>
</dbReference>
<dbReference type="AlphaFoldDB" id="A0A3E0H143"/>
<dbReference type="Gene3D" id="3.40.50.12780">
    <property type="entry name" value="N-terminal domain of ligase-like"/>
    <property type="match status" value="1"/>
</dbReference>
<reference evidence="2 3" key="1">
    <citation type="submission" date="2018-08" db="EMBL/GenBank/DDBJ databases">
        <title>Genomic Encyclopedia of Archaeal and Bacterial Type Strains, Phase II (KMG-II): from individual species to whole genera.</title>
        <authorList>
            <person name="Goeker M."/>
        </authorList>
    </citation>
    <scope>NUCLEOTIDE SEQUENCE [LARGE SCALE GENOMIC DNA]</scope>
    <source>
        <strain evidence="2 3">DSM 45791</strain>
    </source>
</reference>
<dbReference type="PANTHER" id="PTHR45527">
    <property type="entry name" value="NONRIBOSOMAL PEPTIDE SYNTHETASE"/>
    <property type="match status" value="1"/>
</dbReference>
<dbReference type="GO" id="GO:0031177">
    <property type="term" value="F:phosphopantetheine binding"/>
    <property type="evidence" value="ECO:0007669"/>
    <property type="project" value="TreeGrafter"/>
</dbReference>
<dbReference type="OrthoDB" id="3243414at2"/>
<gene>
    <name evidence="2" type="ORF">BCF44_118191</name>
</gene>
<dbReference type="Gene3D" id="3.30.300.30">
    <property type="match status" value="1"/>
</dbReference>
<evidence type="ECO:0000259" key="1">
    <source>
        <dbReference type="Pfam" id="PF00501"/>
    </source>
</evidence>
<keyword evidence="3" id="KW-1185">Reference proteome</keyword>
<dbReference type="InterPro" id="IPR000873">
    <property type="entry name" value="AMP-dep_synth/lig_dom"/>
</dbReference>
<accession>A0A3E0H143</accession>
<evidence type="ECO:0000313" key="3">
    <source>
        <dbReference type="Proteomes" id="UP000256269"/>
    </source>
</evidence>
<organism evidence="2 3">
    <name type="scientific">Kutzneria buriramensis</name>
    <dbReference type="NCBI Taxonomy" id="1045776"/>
    <lineage>
        <taxon>Bacteria</taxon>
        <taxon>Bacillati</taxon>
        <taxon>Actinomycetota</taxon>
        <taxon>Actinomycetes</taxon>
        <taxon>Pseudonocardiales</taxon>
        <taxon>Pseudonocardiaceae</taxon>
        <taxon>Kutzneria</taxon>
    </lineage>
</organism>
<dbReference type="Pfam" id="PF00501">
    <property type="entry name" value="AMP-binding"/>
    <property type="match status" value="1"/>
</dbReference>
<protein>
    <submittedName>
        <fullName evidence="2">Amino acid adenylation domain-containing protein</fullName>
    </submittedName>
</protein>
<dbReference type="GO" id="GO:0005737">
    <property type="term" value="C:cytoplasm"/>
    <property type="evidence" value="ECO:0007669"/>
    <property type="project" value="TreeGrafter"/>
</dbReference>